<reference evidence="1 2" key="1">
    <citation type="journal article" date="2011" name="PLoS Pathog.">
        <title>Dynamic evolution of pathogenicity revealed by sequencing and comparative genomics of 19 Pseudomonas syringae isolates.</title>
        <authorList>
            <person name="Baltrus D.A."/>
            <person name="Nishimura M.T."/>
            <person name="Romanchuk A."/>
            <person name="Chang J.H."/>
            <person name="Mukhtar M.S."/>
            <person name="Cherkis K."/>
            <person name="Roach J."/>
            <person name="Grant S.R."/>
            <person name="Jones C.D."/>
            <person name="Dangl J.L."/>
        </authorList>
    </citation>
    <scope>NUCLEOTIDE SEQUENCE [LARGE SCALE GENOMIC DNA]</scope>
    <source>
        <strain evidence="1 2">ES4326</strain>
    </source>
</reference>
<dbReference type="EMBL" id="CP047261">
    <property type="protein sequence ID" value="QHF00398.1"/>
    <property type="molecule type" value="Genomic_DNA"/>
</dbReference>
<dbReference type="RefSeq" id="WP_007250651.1">
    <property type="nucleotide sequence ID" value="NZ_CP047261.1"/>
</dbReference>
<proteinExistence type="predicted"/>
<gene>
    <name evidence="1" type="ORF">PMA4326_028165</name>
</gene>
<geneLocation type="plasmid" evidence="1 2">
    <name>pPma4326F</name>
</geneLocation>
<keyword evidence="1" id="KW-0614">Plasmid</keyword>
<evidence type="ECO:0000313" key="1">
    <source>
        <dbReference type="EMBL" id="QHF00398.1"/>
    </source>
</evidence>
<protein>
    <submittedName>
        <fullName evidence="1">Uncharacterized protein</fullName>
    </submittedName>
</protein>
<name>A0A8T8CAU7_PSEYM</name>
<dbReference type="AlphaFoldDB" id="A0A8T8CAU7"/>
<organism evidence="1 2">
    <name type="scientific">Pseudomonas syringae pv. maculicola str. ES4326</name>
    <dbReference type="NCBI Taxonomy" id="629265"/>
    <lineage>
        <taxon>Bacteria</taxon>
        <taxon>Pseudomonadati</taxon>
        <taxon>Pseudomonadota</taxon>
        <taxon>Gammaproteobacteria</taxon>
        <taxon>Pseudomonadales</taxon>
        <taxon>Pseudomonadaceae</taxon>
        <taxon>Pseudomonas</taxon>
    </lineage>
</organism>
<evidence type="ECO:0000313" key="2">
    <source>
        <dbReference type="Proteomes" id="UP000003811"/>
    </source>
</evidence>
<sequence>MTAQIHRLAARGFAEANLSRLSADVLYWRKHGKLPLGSTMAELASLCVAFAAEGDEFQEAERMIIQFALTSASRNSYVQGESVPTPAAPTAAPELREGEAYRSLLPKLLSLADKIDDMSDEEYRSWLNALPKEEFFEFMGLDGKDEFRAAVAEARALVHPGSSSSKSL</sequence>
<dbReference type="Proteomes" id="UP000003811">
    <property type="component" value="Plasmid pPma4326F"/>
</dbReference>
<accession>A0A8T8CAU7</accession>